<dbReference type="OrthoDB" id="567691at2759"/>
<organism evidence="2 3">
    <name type="scientific">Genlisea aurea</name>
    <dbReference type="NCBI Taxonomy" id="192259"/>
    <lineage>
        <taxon>Eukaryota</taxon>
        <taxon>Viridiplantae</taxon>
        <taxon>Streptophyta</taxon>
        <taxon>Embryophyta</taxon>
        <taxon>Tracheophyta</taxon>
        <taxon>Spermatophyta</taxon>
        <taxon>Magnoliopsida</taxon>
        <taxon>eudicotyledons</taxon>
        <taxon>Gunneridae</taxon>
        <taxon>Pentapetalae</taxon>
        <taxon>asterids</taxon>
        <taxon>lamiids</taxon>
        <taxon>Lamiales</taxon>
        <taxon>Lentibulariaceae</taxon>
        <taxon>Genlisea</taxon>
    </lineage>
</organism>
<feature type="compositionally biased region" description="Basic and acidic residues" evidence="1">
    <location>
        <begin position="388"/>
        <end position="406"/>
    </location>
</feature>
<proteinExistence type="predicted"/>
<evidence type="ECO:0000313" key="2">
    <source>
        <dbReference type="EMBL" id="EPS71588.1"/>
    </source>
</evidence>
<comment type="caution">
    <text evidence="2">The sequence shown here is derived from an EMBL/GenBank/DDBJ whole genome shotgun (WGS) entry which is preliminary data.</text>
</comment>
<name>S8E6X1_9LAMI</name>
<dbReference type="AlphaFoldDB" id="S8E6X1"/>
<dbReference type="PANTHER" id="PTHR16897:SF2">
    <property type="entry name" value="OS03G0226600 PROTEIN"/>
    <property type="match status" value="1"/>
</dbReference>
<evidence type="ECO:0008006" key="4">
    <source>
        <dbReference type="Google" id="ProtNLM"/>
    </source>
</evidence>
<dbReference type="Proteomes" id="UP000015453">
    <property type="component" value="Unassembled WGS sequence"/>
</dbReference>
<feature type="non-terminal residue" evidence="2">
    <location>
        <position position="1"/>
    </location>
</feature>
<evidence type="ECO:0000256" key="1">
    <source>
        <dbReference type="SAM" id="MobiDB-lite"/>
    </source>
</evidence>
<evidence type="ECO:0000313" key="3">
    <source>
        <dbReference type="Proteomes" id="UP000015453"/>
    </source>
</evidence>
<dbReference type="EMBL" id="AUSU01001189">
    <property type="protein sequence ID" value="EPS71588.1"/>
    <property type="molecule type" value="Genomic_DNA"/>
</dbReference>
<reference evidence="2 3" key="1">
    <citation type="journal article" date="2013" name="BMC Genomics">
        <title>The miniature genome of a carnivorous plant Genlisea aurea contains a low number of genes and short non-coding sequences.</title>
        <authorList>
            <person name="Leushkin E.V."/>
            <person name="Sutormin R.A."/>
            <person name="Nabieva E.R."/>
            <person name="Penin A.A."/>
            <person name="Kondrashov A.S."/>
            <person name="Logacheva M.D."/>
        </authorList>
    </citation>
    <scope>NUCLEOTIDE SEQUENCE [LARGE SCALE GENOMIC DNA]</scope>
</reference>
<protein>
    <recommendedName>
        <fullName evidence="4">Stress response protein nst1</fullName>
    </recommendedName>
</protein>
<accession>S8E6X1</accession>
<sequence length="745" mass="86220">SIPTDSFWSKHGKDLSYSQLQKFWCELTPQARQKLLRIDKHTLFEHARKNMYCSRCNGLLLDDFLRIVMCGKSPLPDPSDGPHNYQDDAKHPSVLYWGGLIATRDGALTLLDSYLYSKSLKGLQKVFDSARERETEREMLYPDACGGDRRGWISQGNARYGKCHATRETCALHNAKLSVETLVKFWSHEEETRESLLRMKEEDFIERLMYRFESKRFCRDCRRNVIREFKELKELKRLRRETRCTSWFCVADTAFEYEVSHDTVRVDWHQTFFDSFGTYHHFEWAIGTGDGKSDIFEFENVGLSRRAQASGLDLSGLNSCHITLRAWKVDGRCNELCVKAYALQEQQCIHCRLVVGDGFVTITKGESITSLFEHAEEAEDEEDDDLMDKDGSDLDDECSRPQKHAKSPELAREFLLDAATIIFKEQVEKACREETARKNAHIIFVCLALKLLEERLHIACKELVTLEKQTKLLEDEEKEKRQEEERKERRRMKEREKKLRRKERLRVRESQEDSRCTDLNLNLNSVASDDQKGETEEDCFGDVVDPAVQDEIVPDYSISTVETSSEAVPDEESGIWNSSFQFDDAKYSRTAQNFSRNSSNVKSADRRKVAASLSETTRTFFCRHDSRYGAEPKMGNNVNKQARGIAPKSQHKCLKFQGRYDSQSCSCEYALRTDPKYGNKLEPTDFSKPYRGGGGKYSQLVYRRENNGQVVKCRTNGASHYAKKVWEPLDTWKKCIRSNSDSDFT</sequence>
<feature type="compositionally biased region" description="Acidic residues" evidence="1">
    <location>
        <begin position="376"/>
        <end position="387"/>
    </location>
</feature>
<keyword evidence="3" id="KW-1185">Reference proteome</keyword>
<gene>
    <name evidence="2" type="ORF">M569_03168</name>
</gene>
<dbReference type="PANTHER" id="PTHR16897">
    <property type="entry name" value="OS10G0105400 PROTEIN"/>
    <property type="match status" value="1"/>
</dbReference>
<feature type="non-terminal residue" evidence="2">
    <location>
        <position position="745"/>
    </location>
</feature>
<feature type="region of interest" description="Disordered" evidence="1">
    <location>
        <begin position="475"/>
        <end position="495"/>
    </location>
</feature>
<feature type="region of interest" description="Disordered" evidence="1">
    <location>
        <begin position="375"/>
        <end position="406"/>
    </location>
</feature>